<keyword evidence="4" id="KW-0408">Iron</keyword>
<evidence type="ECO:0000256" key="1">
    <source>
        <dbReference type="ARBA" id="ARBA00022448"/>
    </source>
</evidence>
<organism evidence="5 6">
    <name type="scientific">Pedobacter ureilyticus</name>
    <dbReference type="NCBI Taxonomy" id="1393051"/>
    <lineage>
        <taxon>Bacteria</taxon>
        <taxon>Pseudomonadati</taxon>
        <taxon>Bacteroidota</taxon>
        <taxon>Sphingobacteriia</taxon>
        <taxon>Sphingobacteriales</taxon>
        <taxon>Sphingobacteriaceae</taxon>
        <taxon>Pedobacter</taxon>
    </lineage>
</organism>
<gene>
    <name evidence="5" type="ORF">E6A44_017490</name>
</gene>
<comment type="caution">
    <text evidence="5">The sequence shown here is derived from an EMBL/GenBank/DDBJ whole genome shotgun (WGS) entry which is preliminary data.</text>
</comment>
<protein>
    <submittedName>
        <fullName evidence="5">Group III truncated hemoglobin</fullName>
    </submittedName>
</protein>
<evidence type="ECO:0000256" key="2">
    <source>
        <dbReference type="ARBA" id="ARBA00022617"/>
    </source>
</evidence>
<proteinExistence type="predicted"/>
<evidence type="ECO:0000313" key="6">
    <source>
        <dbReference type="Proteomes" id="UP001517247"/>
    </source>
</evidence>
<dbReference type="Pfam" id="PF01152">
    <property type="entry name" value="Bac_globin"/>
    <property type="match status" value="1"/>
</dbReference>
<evidence type="ECO:0000256" key="3">
    <source>
        <dbReference type="ARBA" id="ARBA00022723"/>
    </source>
</evidence>
<dbReference type="InterPro" id="IPR001486">
    <property type="entry name" value="Hemoglobin_trunc"/>
</dbReference>
<dbReference type="Proteomes" id="UP001517247">
    <property type="component" value="Unassembled WGS sequence"/>
</dbReference>
<dbReference type="EMBL" id="SSHJ02000009">
    <property type="protein sequence ID" value="MFN0257389.1"/>
    <property type="molecule type" value="Genomic_DNA"/>
</dbReference>
<keyword evidence="2" id="KW-0349">Heme</keyword>
<sequence length="137" mass="16449">MYIKSSEMALADISNLEDIQLLVNTFYSRIRENELLGPIFNERIGDRWQEHLEKMYRFWQTVLLEVHTYTGSPFPPHAKLPVEALHFDTWLQIWNSTLDEFFTGEKASEAKWRGYKMAEMFMYKIEYYRNNDAKPLL</sequence>
<dbReference type="InterPro" id="IPR009050">
    <property type="entry name" value="Globin-like_sf"/>
</dbReference>
<evidence type="ECO:0000256" key="4">
    <source>
        <dbReference type="ARBA" id="ARBA00023004"/>
    </source>
</evidence>
<dbReference type="RefSeq" id="WP_246077158.1">
    <property type="nucleotide sequence ID" value="NZ_SSHJ02000009.1"/>
</dbReference>
<reference evidence="5 6" key="1">
    <citation type="submission" date="2024-12" db="EMBL/GenBank/DDBJ databases">
        <authorList>
            <person name="Hu S."/>
        </authorList>
    </citation>
    <scope>NUCLEOTIDE SEQUENCE [LARGE SCALE GENOMIC DNA]</scope>
    <source>
        <strain evidence="5 6">THG-T11</strain>
    </source>
</reference>
<dbReference type="CDD" id="cd08916">
    <property type="entry name" value="TrHb3_P"/>
    <property type="match status" value="1"/>
</dbReference>
<keyword evidence="3" id="KW-0479">Metal-binding</keyword>
<dbReference type="Gene3D" id="1.10.490.10">
    <property type="entry name" value="Globins"/>
    <property type="match status" value="1"/>
</dbReference>
<accession>A0ABW9JBB8</accession>
<dbReference type="SUPFAM" id="SSF46458">
    <property type="entry name" value="Globin-like"/>
    <property type="match status" value="1"/>
</dbReference>
<evidence type="ECO:0000313" key="5">
    <source>
        <dbReference type="EMBL" id="MFN0257389.1"/>
    </source>
</evidence>
<keyword evidence="6" id="KW-1185">Reference proteome</keyword>
<dbReference type="InterPro" id="IPR012292">
    <property type="entry name" value="Globin/Proto"/>
</dbReference>
<name>A0ABW9JBB8_9SPHI</name>
<keyword evidence="1" id="KW-0813">Transport</keyword>